<protein>
    <submittedName>
        <fullName evidence="1">Uncharacterized protein</fullName>
    </submittedName>
</protein>
<keyword evidence="2" id="KW-1185">Reference proteome</keyword>
<dbReference type="Proteomes" id="UP001499993">
    <property type="component" value="Unassembled WGS sequence"/>
</dbReference>
<comment type="caution">
    <text evidence="1">The sequence shown here is derived from an EMBL/GenBank/DDBJ whole genome shotgun (WGS) entry which is preliminary data.</text>
</comment>
<name>A0ABP9G5D6_9ACTN</name>
<accession>A0ABP9G5D6</accession>
<dbReference type="EMBL" id="BAABIK010000002">
    <property type="protein sequence ID" value="GAA4928886.1"/>
    <property type="molecule type" value="Genomic_DNA"/>
</dbReference>
<evidence type="ECO:0000313" key="1">
    <source>
        <dbReference type="EMBL" id="GAA4928886.1"/>
    </source>
</evidence>
<evidence type="ECO:0000313" key="2">
    <source>
        <dbReference type="Proteomes" id="UP001499993"/>
    </source>
</evidence>
<sequence length="87" mass="9460">MTTDLLRRAAQQARGDSDPRWHAVADWLDKEAAMHIGVAVAAERIDVASQGRVRLVVRDDETFPGSTLPQALAVARLLVGEEGPIDE</sequence>
<organism evidence="1 2">
    <name type="scientific">Streptomonospora halophila</name>
    <dbReference type="NCBI Taxonomy" id="427369"/>
    <lineage>
        <taxon>Bacteria</taxon>
        <taxon>Bacillati</taxon>
        <taxon>Actinomycetota</taxon>
        <taxon>Actinomycetes</taxon>
        <taxon>Streptosporangiales</taxon>
        <taxon>Nocardiopsidaceae</taxon>
        <taxon>Streptomonospora</taxon>
    </lineage>
</organism>
<reference evidence="2" key="1">
    <citation type="journal article" date="2019" name="Int. J. Syst. Evol. Microbiol.">
        <title>The Global Catalogue of Microorganisms (GCM) 10K type strain sequencing project: providing services to taxonomists for standard genome sequencing and annotation.</title>
        <authorList>
            <consortium name="The Broad Institute Genomics Platform"/>
            <consortium name="The Broad Institute Genome Sequencing Center for Infectious Disease"/>
            <person name="Wu L."/>
            <person name="Ma J."/>
        </authorList>
    </citation>
    <scope>NUCLEOTIDE SEQUENCE [LARGE SCALE GENOMIC DNA]</scope>
    <source>
        <strain evidence="2">JCM 18123</strain>
    </source>
</reference>
<gene>
    <name evidence="1" type="ORF">GCM10023224_05290</name>
</gene>
<dbReference type="RefSeq" id="WP_345555307.1">
    <property type="nucleotide sequence ID" value="NZ_BAABIK010000002.1"/>
</dbReference>
<proteinExistence type="predicted"/>